<feature type="domain" description="Acyltransferase 3" evidence="1">
    <location>
        <begin position="7"/>
        <end position="326"/>
    </location>
</feature>
<gene>
    <name evidence="2" type="ORF">F7R26_020885</name>
</gene>
<evidence type="ECO:0000313" key="3">
    <source>
        <dbReference type="Proteomes" id="UP000397656"/>
    </source>
</evidence>
<dbReference type="EMBL" id="CP062803">
    <property type="protein sequence ID" value="QOT76532.1"/>
    <property type="molecule type" value="Genomic_DNA"/>
</dbReference>
<dbReference type="AlphaFoldDB" id="A0A643FUU0"/>
<proteinExistence type="predicted"/>
<name>A0A643FUU0_9BURK</name>
<dbReference type="GO" id="GO:0009103">
    <property type="term" value="P:lipopolysaccharide biosynthetic process"/>
    <property type="evidence" value="ECO:0007669"/>
    <property type="project" value="TreeGrafter"/>
</dbReference>
<dbReference type="Pfam" id="PF01757">
    <property type="entry name" value="Acyl_transf_3"/>
    <property type="match status" value="1"/>
</dbReference>
<dbReference type="GeneID" id="98403385"/>
<reference evidence="2 3" key="1">
    <citation type="submission" date="2020-10" db="EMBL/GenBank/DDBJ databases">
        <title>Complete genome sequence of Cupriavidus basilensis CCUG 49340T.</title>
        <authorList>
            <person name="Salva-Serra F."/>
            <person name="Donoso R.A."/>
            <person name="Cho K.H."/>
            <person name="Yoo J.A."/>
            <person name="Lee K."/>
            <person name="Yoon S.-H."/>
            <person name="Perez-Pantoja D."/>
            <person name="Moore E.R.B."/>
        </authorList>
    </citation>
    <scope>NUCLEOTIDE SEQUENCE [LARGE SCALE GENOMIC DNA]</scope>
    <source>
        <strain evidence="3">CCUG 49340</strain>
    </source>
</reference>
<protein>
    <submittedName>
        <fullName evidence="2">Acyltransferase</fullName>
    </submittedName>
</protein>
<dbReference type="RefSeq" id="WP_150986430.1">
    <property type="nucleotide sequence ID" value="NZ_CP062803.1"/>
</dbReference>
<keyword evidence="2" id="KW-0012">Acyltransferase</keyword>
<dbReference type="Proteomes" id="UP000397656">
    <property type="component" value="Chromosome 1"/>
</dbReference>
<dbReference type="PANTHER" id="PTHR23028">
    <property type="entry name" value="ACETYLTRANSFERASE"/>
    <property type="match status" value="1"/>
</dbReference>
<sequence length="391" mass="43095">MSRRVLELTGLRSVAVMLVVISHAEHMAKGGYTGLLAPLRYFANGGVGVFISFVLSGFLITELLQAEWRACGSIKLMRFYGRRALRIWPAFYVYLIAMGLFGIVGLIDVDARQLLFAAAHLWNYSEMLGLGNVNMAHPAGAWLLGHFWTLALDEQFYWLWPPVLLLLLRGKDPRWLVLVIMLMPLVRVLCYFTTPSLRGQLGLMLHTGVDPVLMGCYIALDRERLKAQLNARFAGAFALPALILVLLLGLPVIGTLAGGIWTATYGPVALAAAAGLLILAVVERPELWISRLLRSKAFVFVGTISFSLYVWQQLFTSTASPLALRFPFCILEALAAATLSYLLVEAPFLRLRSWLGKRARATALETVSEEGGAPARSVEAEPLQDLPQQAL</sequence>
<organism evidence="2 3">
    <name type="scientific">Cupriavidus basilensis</name>
    <dbReference type="NCBI Taxonomy" id="68895"/>
    <lineage>
        <taxon>Bacteria</taxon>
        <taxon>Pseudomonadati</taxon>
        <taxon>Pseudomonadota</taxon>
        <taxon>Betaproteobacteria</taxon>
        <taxon>Burkholderiales</taxon>
        <taxon>Burkholderiaceae</taxon>
        <taxon>Cupriavidus</taxon>
    </lineage>
</organism>
<dbReference type="GO" id="GO:0016747">
    <property type="term" value="F:acyltransferase activity, transferring groups other than amino-acyl groups"/>
    <property type="evidence" value="ECO:0007669"/>
    <property type="project" value="InterPro"/>
</dbReference>
<dbReference type="PANTHER" id="PTHR23028:SF53">
    <property type="entry name" value="ACYL_TRANSF_3 DOMAIN-CONTAINING PROTEIN"/>
    <property type="match status" value="1"/>
</dbReference>
<dbReference type="GO" id="GO:0016020">
    <property type="term" value="C:membrane"/>
    <property type="evidence" value="ECO:0007669"/>
    <property type="project" value="TreeGrafter"/>
</dbReference>
<dbReference type="InterPro" id="IPR050879">
    <property type="entry name" value="Acyltransferase_3"/>
</dbReference>
<accession>A0A643FUU0</accession>
<dbReference type="InterPro" id="IPR002656">
    <property type="entry name" value="Acyl_transf_3_dom"/>
</dbReference>
<keyword evidence="2" id="KW-0808">Transferase</keyword>
<evidence type="ECO:0000313" key="2">
    <source>
        <dbReference type="EMBL" id="QOT76532.1"/>
    </source>
</evidence>
<evidence type="ECO:0000259" key="1">
    <source>
        <dbReference type="Pfam" id="PF01757"/>
    </source>
</evidence>